<dbReference type="Proteomes" id="UP000275385">
    <property type="component" value="Unassembled WGS sequence"/>
</dbReference>
<keyword evidence="4" id="KW-0560">Oxidoreductase</keyword>
<sequence length="300" mass="33246">MPSRVDPDPQSPILILGGTGTVGSRIVHQLAAASIPALVASRSGAAPESEHLTGVKFDWYDESTHDAPFKAAGDRGIRAVYVIAPPIIDSGPVMKAFIDLALAKGTRRFVIQSSTAIAAGHRMGMGQIHKYLRELGNEGKADWCALRPTWFQENFSTQANHIDSIRNENKIYSATGIGKLPWVSADDIAAVAVKILTQKEPPHTEYKLLGPNNLSYDDVAHELSQVLGRRIKHDDLPREDFEQRMLAYGMSEDYAKVMANLDHAISLHAEHRMNDTIERLLGRKPKYFHDTMKEAMAVWQ</sequence>
<dbReference type="NCBIfam" id="TIGR03649">
    <property type="entry name" value="ergot_EASG"/>
    <property type="match status" value="1"/>
</dbReference>
<dbReference type="InterPro" id="IPR008030">
    <property type="entry name" value="NmrA-like"/>
</dbReference>
<dbReference type="OrthoDB" id="9997102at2759"/>
<dbReference type="Gene3D" id="3.90.25.10">
    <property type="entry name" value="UDP-galactose 4-epimerase, domain 1"/>
    <property type="match status" value="1"/>
</dbReference>
<accession>A0A420YKL5</accession>
<dbReference type="AlphaFoldDB" id="A0A420YKL5"/>
<dbReference type="InterPro" id="IPR019901">
    <property type="entry name" value="Ergot_alkaloid_biosynthesis"/>
</dbReference>
<evidence type="ECO:0000313" key="6">
    <source>
        <dbReference type="EMBL" id="RKU48401.1"/>
    </source>
</evidence>
<evidence type="ECO:0000313" key="7">
    <source>
        <dbReference type="Proteomes" id="UP000275385"/>
    </source>
</evidence>
<evidence type="ECO:0000256" key="4">
    <source>
        <dbReference type="ARBA" id="ARBA00023002"/>
    </source>
</evidence>
<comment type="similarity">
    <text evidence="2">Belongs to the fgaFS/easG family.</text>
</comment>
<keyword evidence="3" id="KW-0017">Alkaloid metabolism</keyword>
<comment type="pathway">
    <text evidence="1">Alkaloid biosynthesis; ergot alkaloid biosynthesis.</text>
</comment>
<dbReference type="InterPro" id="IPR036291">
    <property type="entry name" value="NAD(P)-bd_dom_sf"/>
</dbReference>
<protein>
    <recommendedName>
        <fullName evidence="5">NmrA-like domain-containing protein</fullName>
    </recommendedName>
</protein>
<proteinExistence type="inferred from homology"/>
<organism evidence="6 7">
    <name type="scientific">Coniochaeta pulveracea</name>
    <dbReference type="NCBI Taxonomy" id="177199"/>
    <lineage>
        <taxon>Eukaryota</taxon>
        <taxon>Fungi</taxon>
        <taxon>Dikarya</taxon>
        <taxon>Ascomycota</taxon>
        <taxon>Pezizomycotina</taxon>
        <taxon>Sordariomycetes</taxon>
        <taxon>Sordariomycetidae</taxon>
        <taxon>Coniochaetales</taxon>
        <taxon>Coniochaetaceae</taxon>
        <taxon>Coniochaeta</taxon>
    </lineage>
</organism>
<evidence type="ECO:0000256" key="3">
    <source>
        <dbReference type="ARBA" id="ARBA00022589"/>
    </source>
</evidence>
<dbReference type="Gene3D" id="3.40.50.720">
    <property type="entry name" value="NAD(P)-binding Rossmann-like Domain"/>
    <property type="match status" value="1"/>
</dbReference>
<dbReference type="InterPro" id="IPR051604">
    <property type="entry name" value="Ergot_Alk_Oxidoreductase"/>
</dbReference>
<dbReference type="SUPFAM" id="SSF51735">
    <property type="entry name" value="NAD(P)-binding Rossmann-fold domains"/>
    <property type="match status" value="1"/>
</dbReference>
<dbReference type="GO" id="GO:0035835">
    <property type="term" value="P:indole alkaloid biosynthetic process"/>
    <property type="evidence" value="ECO:0007669"/>
    <property type="project" value="UniProtKB-UniPathway"/>
</dbReference>
<dbReference type="UniPathway" id="UPA00327"/>
<keyword evidence="7" id="KW-1185">Reference proteome</keyword>
<gene>
    <name evidence="6" type="ORF">DL546_009466</name>
</gene>
<dbReference type="GO" id="GO:0016491">
    <property type="term" value="F:oxidoreductase activity"/>
    <property type="evidence" value="ECO:0007669"/>
    <property type="project" value="UniProtKB-KW"/>
</dbReference>
<dbReference type="Pfam" id="PF05368">
    <property type="entry name" value="NmrA"/>
    <property type="match status" value="1"/>
</dbReference>
<evidence type="ECO:0000256" key="2">
    <source>
        <dbReference type="ARBA" id="ARBA00005372"/>
    </source>
</evidence>
<dbReference type="PANTHER" id="PTHR43162">
    <property type="match status" value="1"/>
</dbReference>
<evidence type="ECO:0000259" key="5">
    <source>
        <dbReference type="Pfam" id="PF05368"/>
    </source>
</evidence>
<dbReference type="PANTHER" id="PTHR43162:SF1">
    <property type="entry name" value="PRESTALK A DIFFERENTIATION PROTEIN A"/>
    <property type="match status" value="1"/>
</dbReference>
<dbReference type="EMBL" id="QVQW01000005">
    <property type="protein sequence ID" value="RKU48401.1"/>
    <property type="molecule type" value="Genomic_DNA"/>
</dbReference>
<reference evidence="6 7" key="1">
    <citation type="submission" date="2018-08" db="EMBL/GenBank/DDBJ databases">
        <title>Draft genome of the lignicolous fungus Coniochaeta pulveracea.</title>
        <authorList>
            <person name="Borstlap C.J."/>
            <person name="De Witt R.N."/>
            <person name="Botha A."/>
            <person name="Volschenk H."/>
        </authorList>
    </citation>
    <scope>NUCLEOTIDE SEQUENCE [LARGE SCALE GENOMIC DNA]</scope>
    <source>
        <strain evidence="6 7">CAB683</strain>
    </source>
</reference>
<feature type="domain" description="NmrA-like" evidence="5">
    <location>
        <begin position="10"/>
        <end position="285"/>
    </location>
</feature>
<evidence type="ECO:0000256" key="1">
    <source>
        <dbReference type="ARBA" id="ARBA00005107"/>
    </source>
</evidence>
<dbReference type="STRING" id="177199.A0A420YKL5"/>
<name>A0A420YKL5_9PEZI</name>
<comment type="caution">
    <text evidence="6">The sequence shown here is derived from an EMBL/GenBank/DDBJ whole genome shotgun (WGS) entry which is preliminary data.</text>
</comment>